<dbReference type="OrthoDB" id="3945980at2759"/>
<feature type="compositionally biased region" description="Low complexity" evidence="1">
    <location>
        <begin position="41"/>
        <end position="58"/>
    </location>
</feature>
<evidence type="ECO:0000313" key="2">
    <source>
        <dbReference type="EMBL" id="KAF2844272.1"/>
    </source>
</evidence>
<accession>A0A6A7AMP3</accession>
<dbReference type="Proteomes" id="UP000799423">
    <property type="component" value="Unassembled WGS sequence"/>
</dbReference>
<dbReference type="EMBL" id="MU006394">
    <property type="protein sequence ID" value="KAF2844272.1"/>
    <property type="molecule type" value="Genomic_DNA"/>
</dbReference>
<organism evidence="2 3">
    <name type="scientific">Plenodomus tracheiphilus IPT5</name>
    <dbReference type="NCBI Taxonomy" id="1408161"/>
    <lineage>
        <taxon>Eukaryota</taxon>
        <taxon>Fungi</taxon>
        <taxon>Dikarya</taxon>
        <taxon>Ascomycota</taxon>
        <taxon>Pezizomycotina</taxon>
        <taxon>Dothideomycetes</taxon>
        <taxon>Pleosporomycetidae</taxon>
        <taxon>Pleosporales</taxon>
        <taxon>Pleosporineae</taxon>
        <taxon>Leptosphaeriaceae</taxon>
        <taxon>Plenodomus</taxon>
    </lineage>
</organism>
<dbReference type="AlphaFoldDB" id="A0A6A7AMP3"/>
<evidence type="ECO:0000256" key="1">
    <source>
        <dbReference type="SAM" id="MobiDB-lite"/>
    </source>
</evidence>
<feature type="region of interest" description="Disordered" evidence="1">
    <location>
        <begin position="1"/>
        <end position="23"/>
    </location>
</feature>
<proteinExistence type="predicted"/>
<evidence type="ECO:0000313" key="3">
    <source>
        <dbReference type="Proteomes" id="UP000799423"/>
    </source>
</evidence>
<name>A0A6A7AMP3_9PLEO</name>
<sequence length="139" mass="15371">MSHLSAVDSNPSQDDWSAVKDPVKRRKIQNRIAQRIYHCTPSASSHSSPWESLSPLSEQHVLHSHETHHPATLLINSTVQGTPNNESASCVYFPSGTLYSPPAPSVCSMVTLAQEQFVQEELGFFEDTSPFEEGYKAMA</sequence>
<gene>
    <name evidence="2" type="ORF">T440DRAFT_484301</name>
</gene>
<keyword evidence="3" id="KW-1185">Reference proteome</keyword>
<reference evidence="2" key="1">
    <citation type="submission" date="2020-01" db="EMBL/GenBank/DDBJ databases">
        <authorList>
            <consortium name="DOE Joint Genome Institute"/>
            <person name="Haridas S."/>
            <person name="Albert R."/>
            <person name="Binder M."/>
            <person name="Bloem J."/>
            <person name="Labutti K."/>
            <person name="Salamov A."/>
            <person name="Andreopoulos B."/>
            <person name="Baker S.E."/>
            <person name="Barry K."/>
            <person name="Bills G."/>
            <person name="Bluhm B.H."/>
            <person name="Cannon C."/>
            <person name="Castanera R."/>
            <person name="Culley D.E."/>
            <person name="Daum C."/>
            <person name="Ezra D."/>
            <person name="Gonzalez J.B."/>
            <person name="Henrissat B."/>
            <person name="Kuo A."/>
            <person name="Liang C."/>
            <person name="Lipzen A."/>
            <person name="Lutzoni F."/>
            <person name="Magnuson J."/>
            <person name="Mondo S."/>
            <person name="Nolan M."/>
            <person name="Ohm R."/>
            <person name="Pangilinan J."/>
            <person name="Park H.-J."/>
            <person name="Ramirez L."/>
            <person name="Alfaro M."/>
            <person name="Sun H."/>
            <person name="Tritt A."/>
            <person name="Yoshinaga Y."/>
            <person name="Zwiers L.-H."/>
            <person name="Turgeon B.G."/>
            <person name="Goodwin S.B."/>
            <person name="Spatafora J.W."/>
            <person name="Crous P.W."/>
            <person name="Grigoriev I.V."/>
        </authorList>
    </citation>
    <scope>NUCLEOTIDE SEQUENCE</scope>
    <source>
        <strain evidence="2">IPT5</strain>
    </source>
</reference>
<protein>
    <recommendedName>
        <fullName evidence="4">BZIP domain-containing protein</fullName>
    </recommendedName>
</protein>
<evidence type="ECO:0008006" key="4">
    <source>
        <dbReference type="Google" id="ProtNLM"/>
    </source>
</evidence>
<feature type="region of interest" description="Disordered" evidence="1">
    <location>
        <begin position="40"/>
        <end position="68"/>
    </location>
</feature>